<organism evidence="1">
    <name type="scientific">Octopus bimaculoides</name>
    <name type="common">California two-spotted octopus</name>
    <dbReference type="NCBI Taxonomy" id="37653"/>
    <lineage>
        <taxon>Eukaryota</taxon>
        <taxon>Metazoa</taxon>
        <taxon>Spiralia</taxon>
        <taxon>Lophotrochozoa</taxon>
        <taxon>Mollusca</taxon>
        <taxon>Cephalopoda</taxon>
        <taxon>Coleoidea</taxon>
        <taxon>Octopodiformes</taxon>
        <taxon>Octopoda</taxon>
        <taxon>Incirrata</taxon>
        <taxon>Octopodidae</taxon>
        <taxon>Octopus</taxon>
    </lineage>
</organism>
<protein>
    <submittedName>
        <fullName evidence="1">Uncharacterized protein</fullName>
    </submittedName>
</protein>
<evidence type="ECO:0000313" key="1">
    <source>
        <dbReference type="EMBL" id="KOF96581.1"/>
    </source>
</evidence>
<dbReference type="EMBL" id="KQ416536">
    <property type="protein sequence ID" value="KOF96581.1"/>
    <property type="molecule type" value="Genomic_DNA"/>
</dbReference>
<sequence>MIYFQNFTKMSLFTCNICCLFHKITLSVVHTVPCQCTSLYALKNYNIVI</sequence>
<proteinExistence type="predicted"/>
<reference evidence="1" key="1">
    <citation type="submission" date="2015-07" db="EMBL/GenBank/DDBJ databases">
        <title>MeaNS - Measles Nucleotide Surveillance Program.</title>
        <authorList>
            <person name="Tran T."/>
            <person name="Druce J."/>
        </authorList>
    </citation>
    <scope>NUCLEOTIDE SEQUENCE</scope>
    <source>
        <strain evidence="1">UCB-OBI-ISO-001</strain>
        <tissue evidence="1">Gonad</tissue>
    </source>
</reference>
<name>A0A0L8I503_OCTBM</name>
<accession>A0A0L8I503</accession>
<dbReference type="AlphaFoldDB" id="A0A0L8I503"/>
<gene>
    <name evidence="1" type="ORF">OCBIM_22034553mg</name>
</gene>